<dbReference type="PANTHER" id="PTHR38791:SF13">
    <property type="entry name" value="ZN(2)-C6 FUNGAL-TYPE DOMAIN-CONTAINING PROTEIN"/>
    <property type="match status" value="1"/>
</dbReference>
<keyword evidence="3" id="KW-0804">Transcription</keyword>
<dbReference type="Gene3D" id="4.10.240.10">
    <property type="entry name" value="Zn(2)-C6 fungal-type DNA-binding domain"/>
    <property type="match status" value="1"/>
</dbReference>
<dbReference type="PANTHER" id="PTHR38791">
    <property type="entry name" value="ZN(II)2CYS6 TRANSCRIPTION FACTOR (EUROFUNG)-RELATED-RELATED"/>
    <property type="match status" value="1"/>
</dbReference>
<dbReference type="GO" id="GO:0003677">
    <property type="term" value="F:DNA binding"/>
    <property type="evidence" value="ECO:0007669"/>
    <property type="project" value="UniProtKB-KW"/>
</dbReference>
<dbReference type="OrthoDB" id="4491390at2759"/>
<dbReference type="PhylomeDB" id="B8M1E1"/>
<reference evidence="7" key="1">
    <citation type="journal article" date="2015" name="Genome Announc.">
        <title>Genome sequence of the AIDS-associated pathogen Penicillium marneffei (ATCC18224) and its near taxonomic relative Talaromyces stipitatus (ATCC10500).</title>
        <authorList>
            <person name="Nierman W.C."/>
            <person name="Fedorova-Abrams N.D."/>
            <person name="Andrianopoulos A."/>
        </authorList>
    </citation>
    <scope>NUCLEOTIDE SEQUENCE [LARGE SCALE GENOMIC DNA]</scope>
    <source>
        <strain evidence="7">ATCC 10500 / CBS 375.48 / QM 6759 / NRRL 1006</strain>
    </source>
</reference>
<dbReference type="Proteomes" id="UP000001745">
    <property type="component" value="Unassembled WGS sequence"/>
</dbReference>
<organism evidence="6 7">
    <name type="scientific">Talaromyces stipitatus (strain ATCC 10500 / CBS 375.48 / QM 6759 / NRRL 1006)</name>
    <name type="common">Penicillium stipitatum</name>
    <dbReference type="NCBI Taxonomy" id="441959"/>
    <lineage>
        <taxon>Eukaryota</taxon>
        <taxon>Fungi</taxon>
        <taxon>Dikarya</taxon>
        <taxon>Ascomycota</taxon>
        <taxon>Pezizomycotina</taxon>
        <taxon>Eurotiomycetes</taxon>
        <taxon>Eurotiomycetidae</taxon>
        <taxon>Eurotiales</taxon>
        <taxon>Trichocomaceae</taxon>
        <taxon>Talaromyces</taxon>
        <taxon>Talaromyces sect. Talaromyces</taxon>
    </lineage>
</organism>
<keyword evidence="2" id="KW-0238">DNA-binding</keyword>
<dbReference type="EMBL" id="EQ962653">
    <property type="protein sequence ID" value="EED21837.1"/>
    <property type="molecule type" value="Genomic_DNA"/>
</dbReference>
<dbReference type="GeneID" id="8101567"/>
<dbReference type="SUPFAM" id="SSF57701">
    <property type="entry name" value="Zn2/Cys6 DNA-binding domain"/>
    <property type="match status" value="1"/>
</dbReference>
<dbReference type="GO" id="GO:0000981">
    <property type="term" value="F:DNA-binding transcription factor activity, RNA polymerase II-specific"/>
    <property type="evidence" value="ECO:0007669"/>
    <property type="project" value="InterPro"/>
</dbReference>
<keyword evidence="1" id="KW-0805">Transcription regulation</keyword>
<evidence type="ECO:0000256" key="1">
    <source>
        <dbReference type="ARBA" id="ARBA00023015"/>
    </source>
</evidence>
<dbReference type="CDD" id="cd00067">
    <property type="entry name" value="GAL4"/>
    <property type="match status" value="1"/>
</dbReference>
<dbReference type="HOGENOM" id="CLU_043703_0_0_1"/>
<dbReference type="Pfam" id="PF11951">
    <property type="entry name" value="Fungal_trans_2"/>
    <property type="match status" value="1"/>
</dbReference>
<protein>
    <recommendedName>
        <fullName evidence="5">Zn(2)-C6 fungal-type domain-containing protein</fullName>
    </recommendedName>
</protein>
<dbReference type="InterPro" id="IPR036864">
    <property type="entry name" value="Zn2-C6_fun-type_DNA-bd_sf"/>
</dbReference>
<accession>B8M1E1</accession>
<evidence type="ECO:0000256" key="3">
    <source>
        <dbReference type="ARBA" id="ARBA00023163"/>
    </source>
</evidence>
<dbReference type="Pfam" id="PF00172">
    <property type="entry name" value="Zn_clus"/>
    <property type="match status" value="1"/>
</dbReference>
<dbReference type="AlphaFoldDB" id="B8M1E1"/>
<proteinExistence type="predicted"/>
<evidence type="ECO:0000313" key="7">
    <source>
        <dbReference type="Proteomes" id="UP000001745"/>
    </source>
</evidence>
<evidence type="ECO:0000256" key="2">
    <source>
        <dbReference type="ARBA" id="ARBA00023125"/>
    </source>
</evidence>
<dbReference type="RefSeq" id="XP_002478800.1">
    <property type="nucleotide sequence ID" value="XM_002478755.1"/>
</dbReference>
<feature type="domain" description="Zn(2)-C6 fungal-type" evidence="5">
    <location>
        <begin position="10"/>
        <end position="38"/>
    </location>
</feature>
<dbReference type="VEuPathDB" id="FungiDB:TSTA_090770"/>
<dbReference type="InterPro" id="IPR001138">
    <property type="entry name" value="Zn2Cys6_DnaBD"/>
</dbReference>
<gene>
    <name evidence="6" type="ORF">TSTA_090770</name>
</gene>
<evidence type="ECO:0000256" key="4">
    <source>
        <dbReference type="ARBA" id="ARBA00023242"/>
    </source>
</evidence>
<keyword evidence="7" id="KW-1185">Reference proteome</keyword>
<dbReference type="OMA" id="TWIRDIY"/>
<dbReference type="STRING" id="441959.B8M1E1"/>
<dbReference type="InterPro" id="IPR053175">
    <property type="entry name" value="DHMBA_Reg_Transcription_Factor"/>
</dbReference>
<evidence type="ECO:0000313" key="6">
    <source>
        <dbReference type="EMBL" id="EED21837.1"/>
    </source>
</evidence>
<name>B8M1E1_TALSN</name>
<dbReference type="SMART" id="SM00066">
    <property type="entry name" value="GAL4"/>
    <property type="match status" value="1"/>
</dbReference>
<keyword evidence="4" id="KW-0539">Nucleus</keyword>
<dbReference type="InParanoid" id="B8M1E1"/>
<dbReference type="InterPro" id="IPR021858">
    <property type="entry name" value="Fun_TF"/>
</dbReference>
<dbReference type="PROSITE" id="PS50048">
    <property type="entry name" value="ZN2_CY6_FUNGAL_2"/>
    <property type="match status" value="1"/>
</dbReference>
<dbReference type="GO" id="GO:0008270">
    <property type="term" value="F:zinc ion binding"/>
    <property type="evidence" value="ECO:0007669"/>
    <property type="project" value="InterPro"/>
</dbReference>
<dbReference type="eggNOG" id="ENOG502RSG2">
    <property type="taxonomic scope" value="Eukaryota"/>
</dbReference>
<evidence type="ECO:0000259" key="5">
    <source>
        <dbReference type="PROSITE" id="PS50048"/>
    </source>
</evidence>
<sequence length="477" mass="54619">MPNTGRPSRDCDSCRKRRIKCDLKYPECSQCLRKKWKCPGYRKESDVLFRTETVLSFPDNQSRDRRRTQTRQAEREDFFKKQDEVRSLSKQPSHYPRRTMISKSLTETWNNHFIPLALTGMRSSTDMPLTIINTISHLISQEKRESALYGAFNALACVFLGQTDRSKNALALRIKSYRNALTAINSTLRDPQKCKSNSTLLAIWVLGVYEFIADPTNMGWHIHSEGLINLFRLRGSENYATEDGRNLFLLVFNNLQIQAIRTGQESYITESITLVHDLADHCHSSEYLPLRTCIFTYHCALLCSRIRRLLNEANDAELLSNAASILQDLDTVETKTDPLSDKRFITSNIVEPPLPAAYSSKGSNTVPSHPTMIDSIYRGSIMYRINWRIRVSLHVLEFLQQATVAANCTSSQRITYTLYRLRCIDELRALVERAAFYLGTEHDKQGSVHELACHIRTNLLPRTGPSDGIQDFVVEEP</sequence>